<keyword evidence="2" id="KW-0677">Repeat</keyword>
<dbReference type="PROSITE" id="PS51294">
    <property type="entry name" value="HTH_MYB"/>
    <property type="match status" value="2"/>
</dbReference>
<comment type="subcellular location">
    <subcellularLocation>
        <location evidence="1">Nucleus</location>
    </subcellularLocation>
</comment>
<feature type="domain" description="HTH myb-type" evidence="8">
    <location>
        <begin position="66"/>
        <end position="129"/>
    </location>
</feature>
<dbReference type="SMART" id="SM00717">
    <property type="entry name" value="SANT"/>
    <property type="match status" value="2"/>
</dbReference>
<dbReference type="InterPro" id="IPR015495">
    <property type="entry name" value="Myb_TF_plants"/>
</dbReference>
<keyword evidence="3" id="KW-0805">Transcription regulation</keyword>
<dbReference type="CDD" id="cd00167">
    <property type="entry name" value="SANT"/>
    <property type="match status" value="2"/>
</dbReference>
<evidence type="ECO:0000259" key="8">
    <source>
        <dbReference type="PROSITE" id="PS51294"/>
    </source>
</evidence>
<dbReference type="Pfam" id="PF00249">
    <property type="entry name" value="Myb_DNA-binding"/>
    <property type="match status" value="2"/>
</dbReference>
<evidence type="ECO:0000256" key="5">
    <source>
        <dbReference type="ARBA" id="ARBA00023163"/>
    </source>
</evidence>
<evidence type="ECO:0000259" key="7">
    <source>
        <dbReference type="PROSITE" id="PS50090"/>
    </source>
</evidence>
<evidence type="ECO:0000313" key="9">
    <source>
        <dbReference type="EMBL" id="KAG6469522.1"/>
    </source>
</evidence>
<dbReference type="InterPro" id="IPR009057">
    <property type="entry name" value="Homeodomain-like_sf"/>
</dbReference>
<protein>
    <submittedName>
        <fullName evidence="9">Uncharacterized protein</fullName>
    </submittedName>
</protein>
<evidence type="ECO:0000256" key="3">
    <source>
        <dbReference type="ARBA" id="ARBA00023015"/>
    </source>
</evidence>
<dbReference type="Proteomes" id="UP000734854">
    <property type="component" value="Unassembled WGS sequence"/>
</dbReference>
<dbReference type="Gene3D" id="1.10.10.60">
    <property type="entry name" value="Homeodomain-like"/>
    <property type="match status" value="2"/>
</dbReference>
<dbReference type="AlphaFoldDB" id="A0A8J5C754"/>
<keyword evidence="6" id="KW-0539">Nucleus</keyword>
<dbReference type="EMBL" id="JACMSC010000022">
    <property type="protein sequence ID" value="KAG6469522.1"/>
    <property type="molecule type" value="Genomic_DNA"/>
</dbReference>
<dbReference type="InterPro" id="IPR001005">
    <property type="entry name" value="SANT/Myb"/>
</dbReference>
<dbReference type="GO" id="GO:0005634">
    <property type="term" value="C:nucleus"/>
    <property type="evidence" value="ECO:0007669"/>
    <property type="project" value="UniProtKB-SubCell"/>
</dbReference>
<dbReference type="PROSITE" id="PS50090">
    <property type="entry name" value="MYB_LIKE"/>
    <property type="match status" value="2"/>
</dbReference>
<organism evidence="9 10">
    <name type="scientific">Zingiber officinale</name>
    <name type="common">Ginger</name>
    <name type="synonym">Amomum zingiber</name>
    <dbReference type="NCBI Taxonomy" id="94328"/>
    <lineage>
        <taxon>Eukaryota</taxon>
        <taxon>Viridiplantae</taxon>
        <taxon>Streptophyta</taxon>
        <taxon>Embryophyta</taxon>
        <taxon>Tracheophyta</taxon>
        <taxon>Spermatophyta</taxon>
        <taxon>Magnoliopsida</taxon>
        <taxon>Liliopsida</taxon>
        <taxon>Zingiberales</taxon>
        <taxon>Zingiberaceae</taxon>
        <taxon>Zingiber</taxon>
    </lineage>
</organism>
<keyword evidence="5" id="KW-0804">Transcription</keyword>
<evidence type="ECO:0000256" key="4">
    <source>
        <dbReference type="ARBA" id="ARBA00023125"/>
    </source>
</evidence>
<proteinExistence type="predicted"/>
<dbReference type="SUPFAM" id="SSF46689">
    <property type="entry name" value="Homeodomain-like"/>
    <property type="match status" value="1"/>
</dbReference>
<evidence type="ECO:0000313" key="10">
    <source>
        <dbReference type="Proteomes" id="UP000734854"/>
    </source>
</evidence>
<sequence length="264" mass="30202">MVRKPCCSKEGLNRGAWSPREDKILTDYIKAHGEGKWRDLPKNAGLKRCGKSCRLRWLNYLRPDIKRGNITEDEENLIVKLHALLGNRSINLVLDTVYIRRWSLIAGRLPGRTDNEIKNYWNTNLSKKTMPRLCDDRRCSNSKGNKEADKLDPVNEQPSHRVIRTKAVRCTKVYNLAKDDNCSSSKLIACNDEIRPSCPWLLPDDQDIDPSGFLEDFDMEGFMSDFQDDSFLQYCIDGNSGDDRIDGDWNVMMAGELARDRAAG</sequence>
<reference evidence="9 10" key="1">
    <citation type="submission" date="2020-08" db="EMBL/GenBank/DDBJ databases">
        <title>Plant Genome Project.</title>
        <authorList>
            <person name="Zhang R.-G."/>
        </authorList>
    </citation>
    <scope>NUCLEOTIDE SEQUENCE [LARGE SCALE GENOMIC DNA]</scope>
    <source>
        <tissue evidence="9">Rhizome</tissue>
    </source>
</reference>
<keyword evidence="4" id="KW-0238">DNA-binding</keyword>
<dbReference type="GO" id="GO:0003677">
    <property type="term" value="F:DNA binding"/>
    <property type="evidence" value="ECO:0007669"/>
    <property type="project" value="UniProtKB-KW"/>
</dbReference>
<feature type="domain" description="Myb-like" evidence="7">
    <location>
        <begin position="62"/>
        <end position="125"/>
    </location>
</feature>
<feature type="domain" description="Myb-like" evidence="7">
    <location>
        <begin position="9"/>
        <end position="61"/>
    </location>
</feature>
<feature type="domain" description="HTH myb-type" evidence="8">
    <location>
        <begin position="9"/>
        <end position="65"/>
    </location>
</feature>
<evidence type="ECO:0000256" key="2">
    <source>
        <dbReference type="ARBA" id="ARBA00022737"/>
    </source>
</evidence>
<keyword evidence="10" id="KW-1185">Reference proteome</keyword>
<evidence type="ECO:0000256" key="1">
    <source>
        <dbReference type="ARBA" id="ARBA00004123"/>
    </source>
</evidence>
<dbReference type="FunFam" id="1.10.10.60:FF:000001">
    <property type="entry name" value="MYB-related transcription factor"/>
    <property type="match status" value="1"/>
</dbReference>
<dbReference type="InterPro" id="IPR017930">
    <property type="entry name" value="Myb_dom"/>
</dbReference>
<accession>A0A8J5C754</accession>
<name>A0A8J5C754_ZINOF</name>
<dbReference type="PANTHER" id="PTHR47999">
    <property type="entry name" value="TRANSCRIPTION FACTOR MYB8-RELATED-RELATED"/>
    <property type="match status" value="1"/>
</dbReference>
<dbReference type="PANTHER" id="PTHR47999:SF96">
    <property type="entry name" value="TRANSCRIPTION REPRESSOR MYB6-LIKE"/>
    <property type="match status" value="1"/>
</dbReference>
<comment type="caution">
    <text evidence="9">The sequence shown here is derived from an EMBL/GenBank/DDBJ whole genome shotgun (WGS) entry which is preliminary data.</text>
</comment>
<evidence type="ECO:0000256" key="6">
    <source>
        <dbReference type="ARBA" id="ARBA00023242"/>
    </source>
</evidence>
<gene>
    <name evidence="9" type="ORF">ZIOFF_074247</name>
</gene>